<sequence length="346" mass="38503">MVGDMQKLRGLCLGQEEFPQQIIDWIEQNNLWNLWVPKAYGGLELSLPEGLKKLRSLAQIDGSLGWTVTLCSGANFFIGNLEGKVANEIFGDQERTVCFGGSGGVFGVADKFGDGYTITGTWKYATGAPYLTHFTLNAKIQEGGKDLLLDNGDPMIRSFVLKREDVRVVKDWDAMGLKATATHSFEVKSKWVHGKYSFIYNDLHLPHSIFKIPFSVFADLTLWVNYMGMAAYILEEAQKLSIPDVPLDKLLATITSADQSAMGFATHVQTLVESDGEVPESLVAKIHEEASNVVESLSHEIIALYPFLGIRAAREDHPLNQGFRDYFTATQHHIFSKLGRRNGGRR</sequence>
<evidence type="ECO:0000313" key="6">
    <source>
        <dbReference type="Proteomes" id="UP000198940"/>
    </source>
</evidence>
<evidence type="ECO:0000313" key="4">
    <source>
        <dbReference type="EMBL" id="SHK98097.1"/>
    </source>
</evidence>
<dbReference type="Proteomes" id="UP000184031">
    <property type="component" value="Unassembled WGS sequence"/>
</dbReference>
<dbReference type="AlphaFoldDB" id="A0A1M6WWJ1"/>
<dbReference type="PIRSF" id="PIRSF016578">
    <property type="entry name" value="HsaA"/>
    <property type="match status" value="1"/>
</dbReference>
<dbReference type="EMBL" id="FOKU01000004">
    <property type="protein sequence ID" value="SFB99774.1"/>
    <property type="molecule type" value="Genomic_DNA"/>
</dbReference>
<keyword evidence="6" id="KW-1185">Reference proteome</keyword>
<keyword evidence="1" id="KW-0560">Oxidoreductase</keyword>
<dbReference type="EMBL" id="FRAT01000006">
    <property type="protein sequence ID" value="SHK98097.1"/>
    <property type="molecule type" value="Genomic_DNA"/>
</dbReference>
<organism evidence="4 5">
    <name type="scientific">Flagellimonas taeanensis</name>
    <dbReference type="NCBI Taxonomy" id="1005926"/>
    <lineage>
        <taxon>Bacteria</taxon>
        <taxon>Pseudomonadati</taxon>
        <taxon>Bacteroidota</taxon>
        <taxon>Flavobacteriia</taxon>
        <taxon>Flavobacteriales</taxon>
        <taxon>Flavobacteriaceae</taxon>
        <taxon>Flagellimonas</taxon>
    </lineage>
</organism>
<dbReference type="InterPro" id="IPR046373">
    <property type="entry name" value="Acyl-CoA_Oxase/DH_mid-dom_sf"/>
</dbReference>
<reference evidence="4 5" key="1">
    <citation type="submission" date="2016-11" db="EMBL/GenBank/DDBJ databases">
        <authorList>
            <person name="Varghese N."/>
            <person name="Submissions S."/>
        </authorList>
    </citation>
    <scope>NUCLEOTIDE SEQUENCE [LARGE SCALE GENOMIC DNA]</scope>
    <source>
        <strain evidence="4 5">CGMCC 1.12174</strain>
        <strain evidence="3 6">DSM 26351</strain>
    </source>
</reference>
<proteinExistence type="predicted"/>
<dbReference type="InterPro" id="IPR037069">
    <property type="entry name" value="AcylCoA_DH/ox_N_sf"/>
</dbReference>
<dbReference type="InterPro" id="IPR013107">
    <property type="entry name" value="Acyl-CoA_DH_C"/>
</dbReference>
<name>A0A1M6WWJ1_9FLAO</name>
<dbReference type="Gene3D" id="2.40.110.10">
    <property type="entry name" value="Butyryl-CoA Dehydrogenase, subunit A, domain 2"/>
    <property type="match status" value="1"/>
</dbReference>
<dbReference type="Pfam" id="PF08028">
    <property type="entry name" value="Acyl-CoA_dh_2"/>
    <property type="match status" value="1"/>
</dbReference>
<dbReference type="Gene3D" id="1.10.540.10">
    <property type="entry name" value="Acyl-CoA dehydrogenase/oxidase, N-terminal domain"/>
    <property type="match status" value="1"/>
</dbReference>
<dbReference type="STRING" id="1055723.SAMN05216293_2343"/>
<evidence type="ECO:0000256" key="1">
    <source>
        <dbReference type="ARBA" id="ARBA00023002"/>
    </source>
</evidence>
<evidence type="ECO:0000259" key="2">
    <source>
        <dbReference type="Pfam" id="PF08028"/>
    </source>
</evidence>
<accession>A0A1M6WWJ1</accession>
<dbReference type="InterPro" id="IPR009100">
    <property type="entry name" value="AcylCoA_DH/oxidase_NM_dom_sf"/>
</dbReference>
<comment type="caution">
    <text evidence="4">The sequence shown here is derived from an EMBL/GenBank/DDBJ whole genome shotgun (WGS) entry which is preliminary data.</text>
</comment>
<evidence type="ECO:0000313" key="3">
    <source>
        <dbReference type="EMBL" id="SFB99774.1"/>
    </source>
</evidence>
<protein>
    <submittedName>
        <fullName evidence="4">Acyl-CoA dehydrogenase</fullName>
    </submittedName>
</protein>
<gene>
    <name evidence="3" type="ORF">SAMN04487891_104256</name>
    <name evidence="4" type="ORF">SAMN05216293_2343</name>
</gene>
<evidence type="ECO:0000313" key="5">
    <source>
        <dbReference type="Proteomes" id="UP000184031"/>
    </source>
</evidence>
<dbReference type="GO" id="GO:0016627">
    <property type="term" value="F:oxidoreductase activity, acting on the CH-CH group of donors"/>
    <property type="evidence" value="ECO:0007669"/>
    <property type="project" value="InterPro"/>
</dbReference>
<dbReference type="Proteomes" id="UP000198940">
    <property type="component" value="Unassembled WGS sequence"/>
</dbReference>
<dbReference type="SUPFAM" id="SSF56645">
    <property type="entry name" value="Acyl-CoA dehydrogenase NM domain-like"/>
    <property type="match status" value="1"/>
</dbReference>
<dbReference type="GO" id="GO:0050660">
    <property type="term" value="F:flavin adenine dinucleotide binding"/>
    <property type="evidence" value="ECO:0007669"/>
    <property type="project" value="InterPro"/>
</dbReference>
<feature type="domain" description="Acyl-CoA dehydrogenase C-terminal" evidence="2">
    <location>
        <begin position="253"/>
        <end position="336"/>
    </location>
</feature>